<accession>A0A0L0WDH5</accession>
<dbReference type="OrthoDB" id="9769319at2"/>
<evidence type="ECO:0000256" key="1">
    <source>
        <dbReference type="ARBA" id="ARBA00004418"/>
    </source>
</evidence>
<dbReference type="AlphaFoldDB" id="A0A0L0WDH5"/>
<dbReference type="Gene3D" id="3.40.190.10">
    <property type="entry name" value="Periplasmic binding protein-like II"/>
    <property type="match status" value="2"/>
</dbReference>
<dbReference type="SUPFAM" id="SSF53850">
    <property type="entry name" value="Periplasmic binding protein-like II"/>
    <property type="match status" value="1"/>
</dbReference>
<dbReference type="EMBL" id="LGSS01000003">
    <property type="protein sequence ID" value="KNF09528.1"/>
    <property type="molecule type" value="Genomic_DNA"/>
</dbReference>
<dbReference type="GO" id="GO:0019808">
    <property type="term" value="F:polyamine binding"/>
    <property type="evidence" value="ECO:0007669"/>
    <property type="project" value="InterPro"/>
</dbReference>
<feature type="binding site" evidence="5">
    <location>
        <position position="89"/>
    </location>
    <ligand>
        <name>spermidine</name>
        <dbReference type="ChEBI" id="CHEBI:57834"/>
    </ligand>
</feature>
<evidence type="ECO:0000256" key="4">
    <source>
        <dbReference type="ARBA" id="ARBA00022764"/>
    </source>
</evidence>
<dbReference type="CDD" id="cd13663">
    <property type="entry name" value="PBP2_PotD_PotF_like_2"/>
    <property type="match status" value="1"/>
</dbReference>
<keyword evidence="2" id="KW-0813">Transport</keyword>
<comment type="subcellular location">
    <subcellularLocation>
        <location evidence="1">Periplasm</location>
    </subcellularLocation>
</comment>
<name>A0A0L0WDH5_GOTPU</name>
<dbReference type="InterPro" id="IPR001188">
    <property type="entry name" value="Sperm_putr-bd"/>
</dbReference>
<dbReference type="PANTHER" id="PTHR30222">
    <property type="entry name" value="SPERMIDINE/PUTRESCINE-BINDING PERIPLASMIC PROTEIN"/>
    <property type="match status" value="1"/>
</dbReference>
<organism evidence="6 7">
    <name type="scientific">Gottschalkia purinilytica</name>
    <name type="common">Clostridium purinilyticum</name>
    <dbReference type="NCBI Taxonomy" id="1503"/>
    <lineage>
        <taxon>Bacteria</taxon>
        <taxon>Bacillati</taxon>
        <taxon>Bacillota</taxon>
        <taxon>Tissierellia</taxon>
        <taxon>Tissierellales</taxon>
        <taxon>Gottschalkiaceae</taxon>
        <taxon>Gottschalkia</taxon>
    </lineage>
</organism>
<sequence>MKRVLKLLVTFVLIISIGMVGTGCGSKNNNKKVLNVYNWGDYIDESVLEEFEKEYGIKVIYDNFATNEEMYIKIKSGGTSYDVAFPSDYMIEKMIKEGLLQKIDYNNIENYKYISDNLKKLDFDPTSEYSVPYFWGTVGILYNKTMVKEPVDSWNILWDSKYKGKILMIDSQRDSIGVALKKLGYSMNSTDPKQLEEAKSELMKQKPLVLSYVGDEGKDMMIGEEAAMSVVWSGDAVYTMSENENLAYAIPKEGTNYWFDSVVIPKTSKHKKEAELFINFLCRPEIAQKNAEYVGYSTPNKETMKKLDPKLVKNKALYPNEELMKNSEVFRDLGDSIKLYDTIWTEVKSK</sequence>
<dbReference type="Pfam" id="PF13416">
    <property type="entry name" value="SBP_bac_8"/>
    <property type="match status" value="1"/>
</dbReference>
<evidence type="ECO:0000256" key="5">
    <source>
        <dbReference type="PIRSR" id="PIRSR019574-1"/>
    </source>
</evidence>
<dbReference type="RefSeq" id="WP_050354535.1">
    <property type="nucleotide sequence ID" value="NZ_LGSS01000003.1"/>
</dbReference>
<dbReference type="Proteomes" id="UP000037267">
    <property type="component" value="Unassembled WGS sequence"/>
</dbReference>
<comment type="caution">
    <text evidence="6">The sequence shown here is derived from an EMBL/GenBank/DDBJ whole genome shotgun (WGS) entry which is preliminary data.</text>
</comment>
<keyword evidence="7" id="KW-1185">Reference proteome</keyword>
<evidence type="ECO:0000256" key="3">
    <source>
        <dbReference type="ARBA" id="ARBA00022729"/>
    </source>
</evidence>
<dbReference type="GO" id="GO:0015846">
    <property type="term" value="P:polyamine transport"/>
    <property type="evidence" value="ECO:0007669"/>
    <property type="project" value="InterPro"/>
</dbReference>
<dbReference type="PATRIC" id="fig|1503.3.peg.2177"/>
<proteinExistence type="predicted"/>
<keyword evidence="4" id="KW-0574">Periplasm</keyword>
<gene>
    <name evidence="6" type="primary">potD</name>
    <name evidence="6" type="ORF">CLPU_3c03080</name>
</gene>
<dbReference type="InterPro" id="IPR006059">
    <property type="entry name" value="SBP"/>
</dbReference>
<evidence type="ECO:0000313" key="6">
    <source>
        <dbReference type="EMBL" id="KNF09528.1"/>
    </source>
</evidence>
<evidence type="ECO:0000256" key="2">
    <source>
        <dbReference type="ARBA" id="ARBA00022448"/>
    </source>
</evidence>
<dbReference type="PRINTS" id="PR00909">
    <property type="entry name" value="SPERMDNBNDNG"/>
</dbReference>
<keyword evidence="3" id="KW-0732">Signal</keyword>
<protein>
    <submittedName>
        <fullName evidence="6">Spermidine/putrescine-binding periplasmic protein PotD</fullName>
    </submittedName>
</protein>
<dbReference type="GO" id="GO:0042597">
    <property type="term" value="C:periplasmic space"/>
    <property type="evidence" value="ECO:0007669"/>
    <property type="project" value="UniProtKB-SubCell"/>
</dbReference>
<dbReference type="PROSITE" id="PS51257">
    <property type="entry name" value="PROKAR_LIPOPROTEIN"/>
    <property type="match status" value="1"/>
</dbReference>
<evidence type="ECO:0000313" key="7">
    <source>
        <dbReference type="Proteomes" id="UP000037267"/>
    </source>
</evidence>
<dbReference type="STRING" id="1503.CLPU_3c03080"/>
<reference evidence="7" key="1">
    <citation type="submission" date="2015-07" db="EMBL/GenBank/DDBJ databases">
        <title>Draft genome sequence of the purine-degrading Gottschalkia purinilyticum DSM 1384 (formerly Clostridium purinilyticum).</title>
        <authorList>
            <person name="Poehlein A."/>
            <person name="Schiel-Bengelsdorf B."/>
            <person name="Bengelsdorf F.R."/>
            <person name="Daniel R."/>
            <person name="Duerre P."/>
        </authorList>
    </citation>
    <scope>NUCLEOTIDE SEQUENCE [LARGE SCALE GENOMIC DNA]</scope>
    <source>
        <strain evidence="7">DSM 1384</strain>
    </source>
</reference>
<dbReference type="PIRSF" id="PIRSF019574">
    <property type="entry name" value="Periplasmic_polyamine_BP"/>
    <property type="match status" value="1"/>
</dbReference>
<dbReference type="PANTHER" id="PTHR30222:SF17">
    <property type="entry name" value="SPERMIDINE_PUTRESCINE-BINDING PERIPLASMIC PROTEIN"/>
    <property type="match status" value="1"/>
</dbReference>